<organism evidence="1 2">
    <name type="scientific">Roseburia inulinivorans</name>
    <dbReference type="NCBI Taxonomy" id="360807"/>
    <lineage>
        <taxon>Bacteria</taxon>
        <taxon>Bacillati</taxon>
        <taxon>Bacillota</taxon>
        <taxon>Clostridia</taxon>
        <taxon>Lachnospirales</taxon>
        <taxon>Lachnospiraceae</taxon>
        <taxon>Roseburia</taxon>
    </lineage>
</organism>
<protein>
    <submittedName>
        <fullName evidence="1">SON protein</fullName>
    </submittedName>
</protein>
<evidence type="ECO:0000313" key="1">
    <source>
        <dbReference type="EMBL" id="RHA87401.1"/>
    </source>
</evidence>
<evidence type="ECO:0000313" key="2">
    <source>
        <dbReference type="Proteomes" id="UP000283492"/>
    </source>
</evidence>
<gene>
    <name evidence="1" type="ORF">DW914_11245</name>
</gene>
<sequence>MKEERDYLVGVLKKAGIRSIVHDSLKSLKNCNETHVGAVLRVKETFARSGSKKIYGEEGQRKQRKKLHVRITTLHVVIADSNEEKVDAILTNFMKNIGKGVPVDRNWVEINVGDVDWIEEGDSILKSKIAVEFDVTLTGGIYEDTDLKKVEVGKIEKKELQEEQDDR</sequence>
<comment type="caution">
    <text evidence="1">The sequence shown here is derived from an EMBL/GenBank/DDBJ whole genome shotgun (WGS) entry which is preliminary data.</text>
</comment>
<dbReference type="AlphaFoldDB" id="A0A413TQT7"/>
<dbReference type="RefSeq" id="WP_118582130.1">
    <property type="nucleotide sequence ID" value="NZ_CABJFX010000020.1"/>
</dbReference>
<name>A0A413TQT7_9FIRM</name>
<dbReference type="Proteomes" id="UP000283492">
    <property type="component" value="Unassembled WGS sequence"/>
</dbReference>
<accession>A0A413TQT7</accession>
<reference evidence="1 2" key="1">
    <citation type="submission" date="2018-08" db="EMBL/GenBank/DDBJ databases">
        <title>A genome reference for cultivated species of the human gut microbiota.</title>
        <authorList>
            <person name="Zou Y."/>
            <person name="Xue W."/>
            <person name="Luo G."/>
        </authorList>
    </citation>
    <scope>NUCLEOTIDE SEQUENCE [LARGE SCALE GENOMIC DNA]</scope>
    <source>
        <strain evidence="1 2">AM42-1AC</strain>
    </source>
</reference>
<dbReference type="EMBL" id="QSFX01000020">
    <property type="protein sequence ID" value="RHA87401.1"/>
    <property type="molecule type" value="Genomic_DNA"/>
</dbReference>
<proteinExistence type="predicted"/>